<evidence type="ECO:0000313" key="2">
    <source>
        <dbReference type="EMBL" id="MDM1047314.1"/>
    </source>
</evidence>
<evidence type="ECO:0000256" key="1">
    <source>
        <dbReference type="SAM" id="SignalP"/>
    </source>
</evidence>
<gene>
    <name evidence="2" type="ORF">HX018_03530</name>
</gene>
<comment type="caution">
    <text evidence="2">The sequence shown here is derived from an EMBL/GenBank/DDBJ whole genome shotgun (WGS) entry which is preliminary data.</text>
</comment>
<protein>
    <recommendedName>
        <fullName evidence="4">Lipoprotein</fullName>
    </recommendedName>
</protein>
<feature type="chain" id="PRO_5046469774" description="Lipoprotein" evidence="1">
    <location>
        <begin position="25"/>
        <end position="153"/>
    </location>
</feature>
<reference evidence="2" key="1">
    <citation type="submission" date="2020-06" db="EMBL/GenBank/DDBJ databases">
        <authorList>
            <person name="Dong N."/>
        </authorList>
    </citation>
    <scope>NUCLEOTIDE SEQUENCE</scope>
    <source>
        <strain evidence="2">R1692</strain>
    </source>
</reference>
<dbReference type="PROSITE" id="PS51257">
    <property type="entry name" value="PROKAR_LIPOPROTEIN"/>
    <property type="match status" value="1"/>
</dbReference>
<dbReference type="EMBL" id="JACAGK010000006">
    <property type="protein sequence ID" value="MDM1047314.1"/>
    <property type="molecule type" value="Genomic_DNA"/>
</dbReference>
<organism evidence="2 3">
    <name type="scientific">Sphingobacterium hotanense</name>
    <dbReference type="NCBI Taxonomy" id="649196"/>
    <lineage>
        <taxon>Bacteria</taxon>
        <taxon>Pseudomonadati</taxon>
        <taxon>Bacteroidota</taxon>
        <taxon>Sphingobacteriia</taxon>
        <taxon>Sphingobacteriales</taxon>
        <taxon>Sphingobacteriaceae</taxon>
        <taxon>Sphingobacterium</taxon>
    </lineage>
</organism>
<proteinExistence type="predicted"/>
<evidence type="ECO:0008006" key="4">
    <source>
        <dbReference type="Google" id="ProtNLM"/>
    </source>
</evidence>
<keyword evidence="3" id="KW-1185">Reference proteome</keyword>
<reference evidence="2" key="2">
    <citation type="journal article" date="2022" name="Sci. Total Environ.">
        <title>Prevalence, transmission, and molecular epidemiology of tet(X)-positive bacteria among humans, animals, and environmental niches in China: An epidemiological, and genomic-based study.</title>
        <authorList>
            <person name="Dong N."/>
            <person name="Zeng Y."/>
            <person name="Cai C."/>
            <person name="Sun C."/>
            <person name="Lu J."/>
            <person name="Liu C."/>
            <person name="Zhou H."/>
            <person name="Sun Q."/>
            <person name="Shu L."/>
            <person name="Wang H."/>
            <person name="Wang Y."/>
            <person name="Wang S."/>
            <person name="Wu C."/>
            <person name="Chan E.W."/>
            <person name="Chen G."/>
            <person name="Shen Z."/>
            <person name="Chen S."/>
            <person name="Zhang R."/>
        </authorList>
    </citation>
    <scope>NUCLEOTIDE SEQUENCE</scope>
    <source>
        <strain evidence="2">R1692</strain>
    </source>
</reference>
<dbReference type="RefSeq" id="WP_149525736.1">
    <property type="nucleotide sequence ID" value="NZ_CP030848.1"/>
</dbReference>
<dbReference type="Proteomes" id="UP001170954">
    <property type="component" value="Unassembled WGS sequence"/>
</dbReference>
<sequence>MKRSSAKYLMGLSLFIVASCQSNSGETVKNVQAETTSGSGYADILDVDIKYLEDTDYVTGKSKIPDSTLQQVKEIVRRVYSHIEVKDNQYILTAQNGKEIGISEAIFKLYKKNLDETNAVLLNWDKEAKESGVQQEFILPSIKDEDLKYLDSL</sequence>
<evidence type="ECO:0000313" key="3">
    <source>
        <dbReference type="Proteomes" id="UP001170954"/>
    </source>
</evidence>
<name>A0ABT7NJD7_9SPHI</name>
<accession>A0ABT7NJD7</accession>
<keyword evidence="1" id="KW-0732">Signal</keyword>
<feature type="signal peptide" evidence="1">
    <location>
        <begin position="1"/>
        <end position="24"/>
    </location>
</feature>